<name>A0A1E7KMZ7_9ACTN</name>
<dbReference type="Pfam" id="PF00877">
    <property type="entry name" value="NLPC_P60"/>
    <property type="match status" value="1"/>
</dbReference>
<dbReference type="GO" id="GO:0008234">
    <property type="term" value="F:cysteine-type peptidase activity"/>
    <property type="evidence" value="ECO:0007669"/>
    <property type="project" value="UniProtKB-KW"/>
</dbReference>
<dbReference type="GO" id="GO:0006508">
    <property type="term" value="P:proteolysis"/>
    <property type="evidence" value="ECO:0007669"/>
    <property type="project" value="UniProtKB-KW"/>
</dbReference>
<dbReference type="Gene3D" id="3.90.1720.10">
    <property type="entry name" value="endopeptidase domain like (from Nostoc punctiforme)"/>
    <property type="match status" value="1"/>
</dbReference>
<feature type="domain" description="NlpC/P60" evidence="6">
    <location>
        <begin position="254"/>
        <end position="369"/>
    </location>
</feature>
<gene>
    <name evidence="7" type="ORF">AN216_04325</name>
</gene>
<evidence type="ECO:0000256" key="1">
    <source>
        <dbReference type="ARBA" id="ARBA00007074"/>
    </source>
</evidence>
<dbReference type="PATRIC" id="fig|1075402.3.peg.3526"/>
<evidence type="ECO:0000313" key="7">
    <source>
        <dbReference type="EMBL" id="OEV05201.1"/>
    </source>
</evidence>
<feature type="compositionally biased region" description="Basic and acidic residues" evidence="5">
    <location>
        <begin position="148"/>
        <end position="174"/>
    </location>
</feature>
<feature type="region of interest" description="Disordered" evidence="5">
    <location>
        <begin position="148"/>
        <end position="191"/>
    </location>
</feature>
<dbReference type="PROSITE" id="PS51935">
    <property type="entry name" value="NLPC_P60"/>
    <property type="match status" value="1"/>
</dbReference>
<evidence type="ECO:0000256" key="5">
    <source>
        <dbReference type="SAM" id="MobiDB-lite"/>
    </source>
</evidence>
<feature type="region of interest" description="Disordered" evidence="5">
    <location>
        <begin position="222"/>
        <end position="253"/>
    </location>
</feature>
<reference evidence="7 8" key="1">
    <citation type="journal article" date="2016" name="Front. Microbiol.">
        <title>Comparative Genomics Analysis of Streptomyces Species Reveals Their Adaptation to the Marine Environment and Their Diversity at the Genomic Level.</title>
        <authorList>
            <person name="Tian X."/>
            <person name="Zhang Z."/>
            <person name="Yang T."/>
            <person name="Chen M."/>
            <person name="Li J."/>
            <person name="Chen F."/>
            <person name="Yang J."/>
            <person name="Li W."/>
            <person name="Zhang B."/>
            <person name="Zhang Z."/>
            <person name="Wu J."/>
            <person name="Zhang C."/>
            <person name="Long L."/>
            <person name="Xiao J."/>
        </authorList>
    </citation>
    <scope>NUCLEOTIDE SEQUENCE [LARGE SCALE GENOMIC DNA]</scope>
    <source>
        <strain evidence="7 8">SCSIO 02100</strain>
    </source>
</reference>
<dbReference type="InterPro" id="IPR038765">
    <property type="entry name" value="Papain-like_cys_pep_sf"/>
</dbReference>
<dbReference type="Proteomes" id="UP000176101">
    <property type="component" value="Unassembled WGS sequence"/>
</dbReference>
<proteinExistence type="inferred from homology"/>
<evidence type="ECO:0000256" key="3">
    <source>
        <dbReference type="ARBA" id="ARBA00022801"/>
    </source>
</evidence>
<dbReference type="PANTHER" id="PTHR47359:SF3">
    <property type="entry name" value="NLP_P60 DOMAIN-CONTAINING PROTEIN-RELATED"/>
    <property type="match status" value="1"/>
</dbReference>
<keyword evidence="4" id="KW-0788">Thiol protease</keyword>
<evidence type="ECO:0000256" key="4">
    <source>
        <dbReference type="ARBA" id="ARBA00022807"/>
    </source>
</evidence>
<accession>A0A1E7KMZ7</accession>
<dbReference type="SUPFAM" id="SSF54001">
    <property type="entry name" value="Cysteine proteinases"/>
    <property type="match status" value="1"/>
</dbReference>
<evidence type="ECO:0000259" key="6">
    <source>
        <dbReference type="PROSITE" id="PS51935"/>
    </source>
</evidence>
<evidence type="ECO:0000256" key="2">
    <source>
        <dbReference type="ARBA" id="ARBA00022670"/>
    </source>
</evidence>
<keyword evidence="8" id="KW-1185">Reference proteome</keyword>
<protein>
    <submittedName>
        <fullName evidence="7">Glycoside hydrolase</fullName>
    </submittedName>
</protein>
<dbReference type="AlphaFoldDB" id="A0A1E7KMZ7"/>
<dbReference type="InterPro" id="IPR051794">
    <property type="entry name" value="PG_Endopeptidase_C40"/>
</dbReference>
<organism evidence="7 8">
    <name type="scientific">Streptomyces oceani</name>
    <dbReference type="NCBI Taxonomy" id="1075402"/>
    <lineage>
        <taxon>Bacteria</taxon>
        <taxon>Bacillati</taxon>
        <taxon>Actinomycetota</taxon>
        <taxon>Actinomycetes</taxon>
        <taxon>Kitasatosporales</taxon>
        <taxon>Streptomycetaceae</taxon>
        <taxon>Streptomyces</taxon>
    </lineage>
</organism>
<keyword evidence="3 7" id="KW-0378">Hydrolase</keyword>
<dbReference type="PANTHER" id="PTHR47359">
    <property type="entry name" value="PEPTIDOGLYCAN DL-ENDOPEPTIDASE CWLO"/>
    <property type="match status" value="1"/>
</dbReference>
<comment type="caution">
    <text evidence="7">The sequence shown here is derived from an EMBL/GenBank/DDBJ whole genome shotgun (WGS) entry which is preliminary data.</text>
</comment>
<sequence length="369" mass="40469">MASHRKPRARTHLSAASRRGTVGVTTAALASATLLTQSASADPQDDKPSLEEVKQRVDKLYQQAGLKTQRYNAAKEQTDQQRKTVDKALDAVAKRTAKANDARRALGQYATAQYRNGGASGTATLLLTEDPQGYFSQQHLMGRLTERQKQAVGELEKQQRTASTKRAEASRELRSLTSAQKRLKSSKQDVQTKLSQARELLSELTAEEKARLAAIEREKRAEAKREAKEREEREQRENERPGGGTDESPDAPATGQVDKVLAFAKAQLGKPYVWGAAGPNSYDCSGFTQGAWKAAGVSLPRTTFDQVEVGTKVAKSDMRPGDLIFFYDDISHVGIYVGDGQMIHASKPGDDVKYESVDYMPFHSAVRPG</sequence>
<dbReference type="EMBL" id="LJGU01000104">
    <property type="protein sequence ID" value="OEV05201.1"/>
    <property type="molecule type" value="Genomic_DNA"/>
</dbReference>
<dbReference type="InterPro" id="IPR000064">
    <property type="entry name" value="NLP_P60_dom"/>
</dbReference>
<evidence type="ECO:0000313" key="8">
    <source>
        <dbReference type="Proteomes" id="UP000176101"/>
    </source>
</evidence>
<feature type="region of interest" description="Disordered" evidence="5">
    <location>
        <begin position="1"/>
        <end position="22"/>
    </location>
</feature>
<feature type="compositionally biased region" description="Basic residues" evidence="5">
    <location>
        <begin position="1"/>
        <end position="11"/>
    </location>
</feature>
<dbReference type="RefSeq" id="WP_070195237.1">
    <property type="nucleotide sequence ID" value="NZ_LJGU01000104.1"/>
</dbReference>
<dbReference type="OrthoDB" id="5177647at2"/>
<feature type="compositionally biased region" description="Basic and acidic residues" evidence="5">
    <location>
        <begin position="222"/>
        <end position="240"/>
    </location>
</feature>
<dbReference type="Gene3D" id="6.10.250.3150">
    <property type="match status" value="1"/>
</dbReference>
<keyword evidence="2" id="KW-0645">Protease</keyword>
<comment type="similarity">
    <text evidence="1">Belongs to the peptidase C40 family.</text>
</comment>